<reference evidence="5 6" key="1">
    <citation type="submission" date="2018-06" db="EMBL/GenBank/DDBJ databases">
        <title>Paenibacillus imtechensis sp. nov.</title>
        <authorList>
            <person name="Pinnaka A.K."/>
            <person name="Singh H."/>
            <person name="Kaur M."/>
        </authorList>
    </citation>
    <scope>NUCLEOTIDE SEQUENCE [LARGE SCALE GENOMIC DNA]</scope>
    <source>
        <strain evidence="5 6">SMB1</strain>
    </source>
</reference>
<dbReference type="SMART" id="SM00283">
    <property type="entry name" value="MA"/>
    <property type="match status" value="1"/>
</dbReference>
<proteinExistence type="predicted"/>
<dbReference type="PANTHER" id="PTHR32089">
    <property type="entry name" value="METHYL-ACCEPTING CHEMOTAXIS PROTEIN MCPB"/>
    <property type="match status" value="1"/>
</dbReference>
<organism evidence="5 6">
    <name type="scientific">Paenibacillus sambharensis</name>
    <dbReference type="NCBI Taxonomy" id="1803190"/>
    <lineage>
        <taxon>Bacteria</taxon>
        <taxon>Bacillati</taxon>
        <taxon>Bacillota</taxon>
        <taxon>Bacilli</taxon>
        <taxon>Bacillales</taxon>
        <taxon>Paenibacillaceae</taxon>
        <taxon>Paenibacillus</taxon>
    </lineage>
</organism>
<keyword evidence="3" id="KW-1133">Transmembrane helix</keyword>
<dbReference type="EMBL" id="QKRB01000010">
    <property type="protein sequence ID" value="PZD97641.1"/>
    <property type="molecule type" value="Genomic_DNA"/>
</dbReference>
<dbReference type="GO" id="GO:0016020">
    <property type="term" value="C:membrane"/>
    <property type="evidence" value="ECO:0007669"/>
    <property type="project" value="InterPro"/>
</dbReference>
<feature type="transmembrane region" description="Helical" evidence="3">
    <location>
        <begin position="81"/>
        <end position="100"/>
    </location>
</feature>
<evidence type="ECO:0000256" key="3">
    <source>
        <dbReference type="SAM" id="Phobius"/>
    </source>
</evidence>
<dbReference type="Proteomes" id="UP000249522">
    <property type="component" value="Unassembled WGS sequence"/>
</dbReference>
<dbReference type="PROSITE" id="PS50111">
    <property type="entry name" value="CHEMOTAXIS_TRANSDUC_2"/>
    <property type="match status" value="1"/>
</dbReference>
<keyword evidence="6" id="KW-1185">Reference proteome</keyword>
<keyword evidence="3" id="KW-0472">Membrane</keyword>
<feature type="transmembrane region" description="Helical" evidence="3">
    <location>
        <begin position="158"/>
        <end position="180"/>
    </location>
</feature>
<gene>
    <name evidence="5" type="ORF">DNH61_01870</name>
</gene>
<accession>A0A2W1M135</accession>
<dbReference type="RefSeq" id="WP_111145002.1">
    <property type="nucleotide sequence ID" value="NZ_QKRB01000010.1"/>
</dbReference>
<dbReference type="AlphaFoldDB" id="A0A2W1M135"/>
<evidence type="ECO:0000259" key="4">
    <source>
        <dbReference type="PROSITE" id="PS50111"/>
    </source>
</evidence>
<evidence type="ECO:0000313" key="5">
    <source>
        <dbReference type="EMBL" id="PZD97641.1"/>
    </source>
</evidence>
<dbReference type="SUPFAM" id="SSF58104">
    <property type="entry name" value="Methyl-accepting chemotaxis protein (MCP) signaling domain"/>
    <property type="match status" value="1"/>
</dbReference>
<dbReference type="InterPro" id="IPR004089">
    <property type="entry name" value="MCPsignal_dom"/>
</dbReference>
<evidence type="ECO:0000256" key="1">
    <source>
        <dbReference type="ARBA" id="ARBA00023224"/>
    </source>
</evidence>
<evidence type="ECO:0000256" key="2">
    <source>
        <dbReference type="PROSITE-ProRule" id="PRU00284"/>
    </source>
</evidence>
<dbReference type="GO" id="GO:0007165">
    <property type="term" value="P:signal transduction"/>
    <property type="evidence" value="ECO:0007669"/>
    <property type="project" value="UniProtKB-KW"/>
</dbReference>
<dbReference type="PANTHER" id="PTHR32089:SF112">
    <property type="entry name" value="LYSOZYME-LIKE PROTEIN-RELATED"/>
    <property type="match status" value="1"/>
</dbReference>
<feature type="transmembrane region" description="Helical" evidence="3">
    <location>
        <begin position="54"/>
        <end position="74"/>
    </location>
</feature>
<feature type="domain" description="Methyl-accepting transducer" evidence="4">
    <location>
        <begin position="225"/>
        <end position="461"/>
    </location>
</feature>
<feature type="transmembrane region" description="Helical" evidence="3">
    <location>
        <begin position="127"/>
        <end position="146"/>
    </location>
</feature>
<sequence>MSIKKNQLMLWMSAIVLILSVLAHWLGRGLHLFQEGGHMAHSVASTDIASEFSFSLHVLLAIPIILYIAALVCYRLQGDHPFIPHLITLALTMGSMSIIAGSGGRVEFHFSIFMVVAMLAYYEKLSLIITMTLLFALQHLAGWLLIPELVFGTTEYSFTMVLMHAIFLVLTSGATAWQVVSSRRIKQKMEEAKQAYTLELLSRLKTEVYDSMSNVAASSSHMSESIAQIRNAYTTVEDNINQVKQDSQDGTRAAIDTSQVLLELSSLIQIAKVKAEAASQLSQETLEATELGRAHISETVSRMSSIRQHTETMDGHVLRLSDYSAQIGQITTGIQGIASQTNLLALNASIEAARAGEVGRGFAVVADEIRKLAEQANGQTQEVGLLIEKIVSCVEDVVTATRTSRREIDLGYASIEQSGEALEHISSAVQKSAHHVSEITLVTSEEFASSEKIVGLISDVTGTIEQTASNAESVRSLITSVGSSIQGIVQGSEHITALASEVDAKVKRMTESA</sequence>
<dbReference type="Pfam" id="PF00015">
    <property type="entry name" value="MCPsignal"/>
    <property type="match status" value="1"/>
</dbReference>
<evidence type="ECO:0000313" key="6">
    <source>
        <dbReference type="Proteomes" id="UP000249522"/>
    </source>
</evidence>
<keyword evidence="1 2" id="KW-0807">Transducer</keyword>
<dbReference type="Gene3D" id="1.10.287.950">
    <property type="entry name" value="Methyl-accepting chemotaxis protein"/>
    <property type="match status" value="1"/>
</dbReference>
<protein>
    <recommendedName>
        <fullName evidence="4">Methyl-accepting transducer domain-containing protein</fullName>
    </recommendedName>
</protein>
<comment type="caution">
    <text evidence="5">The sequence shown here is derived from an EMBL/GenBank/DDBJ whole genome shotgun (WGS) entry which is preliminary data.</text>
</comment>
<name>A0A2W1M135_9BACL</name>
<keyword evidence="3" id="KW-0812">Transmembrane</keyword>